<evidence type="ECO:0000256" key="1">
    <source>
        <dbReference type="ARBA" id="ARBA00007381"/>
    </source>
</evidence>
<keyword evidence="3" id="KW-0067">ATP-binding</keyword>
<dbReference type="PROSITE" id="PS01036">
    <property type="entry name" value="HSP70_3"/>
    <property type="match status" value="1"/>
</dbReference>
<evidence type="ECO:0000256" key="2">
    <source>
        <dbReference type="ARBA" id="ARBA00022741"/>
    </source>
</evidence>
<evidence type="ECO:0000256" key="3">
    <source>
        <dbReference type="ARBA" id="ARBA00022840"/>
    </source>
</evidence>
<dbReference type="GO" id="GO:0140662">
    <property type="term" value="F:ATP-dependent protein folding chaperone"/>
    <property type="evidence" value="ECO:0007669"/>
    <property type="project" value="InterPro"/>
</dbReference>
<dbReference type="InterPro" id="IPR043129">
    <property type="entry name" value="ATPase_NBD"/>
</dbReference>
<dbReference type="Gene3D" id="3.30.420.40">
    <property type="match status" value="2"/>
</dbReference>
<protein>
    <submittedName>
        <fullName evidence="4">Heat shock 70 kDa protein 13 (Trinotate prediction)</fullName>
    </submittedName>
</protein>
<dbReference type="AlphaFoldDB" id="A0A6G3MG26"/>
<name>A0A6G3MG26_HENSL</name>
<comment type="similarity">
    <text evidence="1">Belongs to the heat shock protein 70 family.</text>
</comment>
<dbReference type="SUPFAM" id="SSF53067">
    <property type="entry name" value="Actin-like ATPase domain"/>
    <property type="match status" value="1"/>
</dbReference>
<dbReference type="InterPro" id="IPR018181">
    <property type="entry name" value="Heat_shock_70_CS"/>
</dbReference>
<dbReference type="PANTHER" id="PTHR19375">
    <property type="entry name" value="HEAT SHOCK PROTEIN 70KDA"/>
    <property type="match status" value="1"/>
</dbReference>
<dbReference type="PRINTS" id="PR00301">
    <property type="entry name" value="HEATSHOCK70"/>
</dbReference>
<dbReference type="OrthoDB" id="2401965at2759"/>
<accession>A0A6G3MG26</accession>
<reference evidence="4" key="1">
    <citation type="submission" date="2018-11" db="EMBL/GenBank/DDBJ databases">
        <title>Henneguya salminicola genome and transcriptome.</title>
        <authorList>
            <person name="Yahalomi D."/>
            <person name="Atkinson S.D."/>
            <person name="Neuhof M."/>
            <person name="Chang E.S."/>
            <person name="Philippe H."/>
            <person name="Cartwright P."/>
            <person name="Bartholomew J.L."/>
            <person name="Huchon D."/>
        </authorList>
    </citation>
    <scope>NUCLEOTIDE SEQUENCE</scope>
    <source>
        <strain evidence="4">Hz1</strain>
        <tissue evidence="4">Whole</tissue>
    </source>
</reference>
<sequence length="163" mass="18896">MLIYSCLLVQTDNKMDFINFEYEYFLDIIENAKISLSLQKSINFTFTKNTKLWHLETTREEFEECNKELFHKLLLPIELALSEAKLTVDDIQEIVLVGGATRMPELRRIVSEYFNREPNKYVDPDTAVVIGLANQAGIITQGWPLEKSAIDIIPEKIKKIKIE</sequence>
<evidence type="ECO:0000313" key="4">
    <source>
        <dbReference type="EMBL" id="NDJ92949.1"/>
    </source>
</evidence>
<dbReference type="EMBL" id="GHBP01001975">
    <property type="protein sequence ID" value="NDJ92949.1"/>
    <property type="molecule type" value="Transcribed_RNA"/>
</dbReference>
<organism evidence="4">
    <name type="scientific">Henneguya salminicola</name>
    <name type="common">Myxosporean</name>
    <dbReference type="NCBI Taxonomy" id="69463"/>
    <lineage>
        <taxon>Eukaryota</taxon>
        <taxon>Metazoa</taxon>
        <taxon>Cnidaria</taxon>
        <taxon>Myxozoa</taxon>
        <taxon>Myxosporea</taxon>
        <taxon>Bivalvulida</taxon>
        <taxon>Platysporina</taxon>
        <taxon>Myxobolidae</taxon>
        <taxon>Henneguya</taxon>
    </lineage>
</organism>
<dbReference type="Pfam" id="PF00012">
    <property type="entry name" value="HSP70"/>
    <property type="match status" value="1"/>
</dbReference>
<dbReference type="GO" id="GO:0005524">
    <property type="term" value="F:ATP binding"/>
    <property type="evidence" value="ECO:0007669"/>
    <property type="project" value="UniProtKB-KW"/>
</dbReference>
<dbReference type="Gene3D" id="3.90.640.10">
    <property type="entry name" value="Actin, Chain A, domain 4"/>
    <property type="match status" value="1"/>
</dbReference>
<dbReference type="InterPro" id="IPR013126">
    <property type="entry name" value="Hsp_70_fam"/>
</dbReference>
<proteinExistence type="inferred from homology"/>
<keyword evidence="4" id="KW-0346">Stress response</keyword>
<keyword evidence="2" id="KW-0547">Nucleotide-binding</keyword>